<reference evidence="5 6" key="1">
    <citation type="journal article" date="2024" name="G3 (Bethesda)">
        <title>Genome assembly of Hibiscus sabdariffa L. provides insights into metabolisms of medicinal natural products.</title>
        <authorList>
            <person name="Kim T."/>
        </authorList>
    </citation>
    <scope>NUCLEOTIDE SEQUENCE [LARGE SCALE GENOMIC DNA]</scope>
    <source>
        <strain evidence="5">TK-2024</strain>
        <tissue evidence="5">Old leaves</tissue>
    </source>
</reference>
<dbReference type="PANTHER" id="PTHR19338:SF66">
    <property type="entry name" value="NB-ARC DOMAIN-CONTAINING PROTEIN"/>
    <property type="match status" value="1"/>
</dbReference>
<dbReference type="Proteomes" id="UP001396334">
    <property type="component" value="Unassembled WGS sequence"/>
</dbReference>
<evidence type="ECO:0000259" key="4">
    <source>
        <dbReference type="Pfam" id="PF18052"/>
    </source>
</evidence>
<dbReference type="CDD" id="cd14798">
    <property type="entry name" value="RX-CC_like"/>
    <property type="match status" value="1"/>
</dbReference>
<dbReference type="EMBL" id="JBBPBN010000040">
    <property type="protein sequence ID" value="KAK8999558.1"/>
    <property type="molecule type" value="Genomic_DNA"/>
</dbReference>
<gene>
    <name evidence="5" type="ORF">V6N11_070719</name>
</gene>
<feature type="domain" description="Disease resistance N-terminal" evidence="4">
    <location>
        <begin position="5"/>
        <end position="88"/>
    </location>
</feature>
<sequence length="146" mass="16837">MTDAIVSLATSRISYLLIHEAIFLEDVKDQVESLKAELKRMQCFLKDVDHMQEQDNRLRNRVSKIRDLAHDAEDVIDSFILERAHQGKFRGIINRFTSIFTKPVHQHNIEVEVKAIQTKLENFFKSLLAYEIPGDGEGSSSFSKVF</sequence>
<name>A0ABR2QFV5_9ROSI</name>
<dbReference type="Pfam" id="PF18052">
    <property type="entry name" value="Rx_N"/>
    <property type="match status" value="1"/>
</dbReference>
<dbReference type="PANTHER" id="PTHR19338">
    <property type="entry name" value="TRANSLOCASE OF INNER MITOCHONDRIAL MEMBRANE 13 HOMOLOG"/>
    <property type="match status" value="1"/>
</dbReference>
<keyword evidence="2" id="KW-0547">Nucleotide-binding</keyword>
<dbReference type="Gene3D" id="1.20.5.4130">
    <property type="match status" value="1"/>
</dbReference>
<organism evidence="5 6">
    <name type="scientific">Hibiscus sabdariffa</name>
    <name type="common">roselle</name>
    <dbReference type="NCBI Taxonomy" id="183260"/>
    <lineage>
        <taxon>Eukaryota</taxon>
        <taxon>Viridiplantae</taxon>
        <taxon>Streptophyta</taxon>
        <taxon>Embryophyta</taxon>
        <taxon>Tracheophyta</taxon>
        <taxon>Spermatophyta</taxon>
        <taxon>Magnoliopsida</taxon>
        <taxon>eudicotyledons</taxon>
        <taxon>Gunneridae</taxon>
        <taxon>Pentapetalae</taxon>
        <taxon>rosids</taxon>
        <taxon>malvids</taxon>
        <taxon>Malvales</taxon>
        <taxon>Malvaceae</taxon>
        <taxon>Malvoideae</taxon>
        <taxon>Hibiscus</taxon>
    </lineage>
</organism>
<dbReference type="InterPro" id="IPR038005">
    <property type="entry name" value="RX-like_CC"/>
</dbReference>
<evidence type="ECO:0000256" key="3">
    <source>
        <dbReference type="ARBA" id="ARBA00022821"/>
    </source>
</evidence>
<evidence type="ECO:0000256" key="1">
    <source>
        <dbReference type="ARBA" id="ARBA00022737"/>
    </source>
</evidence>
<evidence type="ECO:0000313" key="5">
    <source>
        <dbReference type="EMBL" id="KAK8999558.1"/>
    </source>
</evidence>
<comment type="caution">
    <text evidence="5">The sequence shown here is derived from an EMBL/GenBank/DDBJ whole genome shotgun (WGS) entry which is preliminary data.</text>
</comment>
<dbReference type="InterPro" id="IPR041118">
    <property type="entry name" value="Rx_N"/>
</dbReference>
<proteinExistence type="predicted"/>
<evidence type="ECO:0000313" key="6">
    <source>
        <dbReference type="Proteomes" id="UP001396334"/>
    </source>
</evidence>
<keyword evidence="6" id="KW-1185">Reference proteome</keyword>
<evidence type="ECO:0000256" key="2">
    <source>
        <dbReference type="ARBA" id="ARBA00022741"/>
    </source>
</evidence>
<protein>
    <recommendedName>
        <fullName evidence="4">Disease resistance N-terminal domain-containing protein</fullName>
    </recommendedName>
</protein>
<accession>A0ABR2QFV5</accession>
<keyword evidence="1" id="KW-0677">Repeat</keyword>
<keyword evidence="3" id="KW-0611">Plant defense</keyword>